<proteinExistence type="predicted"/>
<name>A0AAV7RDL5_PLEWA</name>
<evidence type="ECO:0000256" key="1">
    <source>
        <dbReference type="SAM" id="MobiDB-lite"/>
    </source>
</evidence>
<dbReference type="Proteomes" id="UP001066276">
    <property type="component" value="Chromosome 5"/>
</dbReference>
<keyword evidence="3" id="KW-1185">Reference proteome</keyword>
<sequence>MAAPCPGHGTGLRSWPGGGQGTPRCVRRSTRPEVPVRTGGASLSGPPMQAAGVGPKQSGPRPGPGPDPQGTRSPRRLSRLSHRGTLRDQAGT</sequence>
<comment type="caution">
    <text evidence="2">The sequence shown here is derived from an EMBL/GenBank/DDBJ whole genome shotgun (WGS) entry which is preliminary data.</text>
</comment>
<gene>
    <name evidence="2" type="ORF">NDU88_002124</name>
</gene>
<feature type="compositionally biased region" description="Basic residues" evidence="1">
    <location>
        <begin position="73"/>
        <end position="84"/>
    </location>
</feature>
<accession>A0AAV7RDL5</accession>
<feature type="region of interest" description="Disordered" evidence="1">
    <location>
        <begin position="1"/>
        <end position="92"/>
    </location>
</feature>
<reference evidence="2" key="1">
    <citation type="journal article" date="2022" name="bioRxiv">
        <title>Sequencing and chromosome-scale assembly of the giantPleurodeles waltlgenome.</title>
        <authorList>
            <person name="Brown T."/>
            <person name="Elewa A."/>
            <person name="Iarovenko S."/>
            <person name="Subramanian E."/>
            <person name="Araus A.J."/>
            <person name="Petzold A."/>
            <person name="Susuki M."/>
            <person name="Suzuki K.-i.T."/>
            <person name="Hayashi T."/>
            <person name="Toyoda A."/>
            <person name="Oliveira C."/>
            <person name="Osipova E."/>
            <person name="Leigh N.D."/>
            <person name="Simon A."/>
            <person name="Yun M.H."/>
        </authorList>
    </citation>
    <scope>NUCLEOTIDE SEQUENCE</scope>
    <source>
        <strain evidence="2">20211129_DDA</strain>
        <tissue evidence="2">Liver</tissue>
    </source>
</reference>
<organism evidence="2 3">
    <name type="scientific">Pleurodeles waltl</name>
    <name type="common">Iberian ribbed newt</name>
    <dbReference type="NCBI Taxonomy" id="8319"/>
    <lineage>
        <taxon>Eukaryota</taxon>
        <taxon>Metazoa</taxon>
        <taxon>Chordata</taxon>
        <taxon>Craniata</taxon>
        <taxon>Vertebrata</taxon>
        <taxon>Euteleostomi</taxon>
        <taxon>Amphibia</taxon>
        <taxon>Batrachia</taxon>
        <taxon>Caudata</taxon>
        <taxon>Salamandroidea</taxon>
        <taxon>Salamandridae</taxon>
        <taxon>Pleurodelinae</taxon>
        <taxon>Pleurodeles</taxon>
    </lineage>
</organism>
<dbReference type="AlphaFoldDB" id="A0AAV7RDL5"/>
<dbReference type="EMBL" id="JANPWB010000009">
    <property type="protein sequence ID" value="KAJ1149314.1"/>
    <property type="molecule type" value="Genomic_DNA"/>
</dbReference>
<evidence type="ECO:0000313" key="2">
    <source>
        <dbReference type="EMBL" id="KAJ1149314.1"/>
    </source>
</evidence>
<protein>
    <submittedName>
        <fullName evidence="2">Uncharacterized protein</fullName>
    </submittedName>
</protein>
<evidence type="ECO:0000313" key="3">
    <source>
        <dbReference type="Proteomes" id="UP001066276"/>
    </source>
</evidence>